<comment type="caution">
    <text evidence="2">The sequence shown here is derived from an EMBL/GenBank/DDBJ whole genome shotgun (WGS) entry which is preliminary data.</text>
</comment>
<reference evidence="2 3" key="1">
    <citation type="journal article" date="2014" name="Agronomy (Basel)">
        <title>A Draft Genome Sequence for Ensete ventricosum, the Drought-Tolerant Tree Against Hunger.</title>
        <authorList>
            <person name="Harrison J."/>
            <person name="Moore K.A."/>
            <person name="Paszkiewicz K."/>
            <person name="Jones T."/>
            <person name="Grant M."/>
            <person name="Ambacheew D."/>
            <person name="Muzemil S."/>
            <person name="Studholme D.J."/>
        </authorList>
    </citation>
    <scope>NUCLEOTIDE SEQUENCE [LARGE SCALE GENOMIC DNA]</scope>
</reference>
<dbReference type="Proteomes" id="UP000287651">
    <property type="component" value="Unassembled WGS sequence"/>
</dbReference>
<feature type="compositionally biased region" description="Basic and acidic residues" evidence="1">
    <location>
        <begin position="66"/>
        <end position="82"/>
    </location>
</feature>
<name>A0A427AJ83_ENSVE</name>
<feature type="region of interest" description="Disordered" evidence="1">
    <location>
        <begin position="62"/>
        <end position="84"/>
    </location>
</feature>
<sequence>MDGASDTDGEANPRPQVVNPSGSPKVVVVSSSSGGMTPGDTKAYTTLSVMWSCHDCDSTIIGQESAPEKRSKSKGKESRKEAVGGQCHPLVMKDLCEMGGRVINMQAEWIFTLQSEVLDWKSCTGLEAAADLDAEVERLKAALGSAKQEANRSRN</sequence>
<protein>
    <submittedName>
        <fullName evidence="2">Uncharacterized protein</fullName>
    </submittedName>
</protein>
<feature type="region of interest" description="Disordered" evidence="1">
    <location>
        <begin position="1"/>
        <end position="39"/>
    </location>
</feature>
<proteinExistence type="predicted"/>
<evidence type="ECO:0000256" key="1">
    <source>
        <dbReference type="SAM" id="MobiDB-lite"/>
    </source>
</evidence>
<accession>A0A427AJ83</accession>
<dbReference type="EMBL" id="AMZH03002255">
    <property type="protein sequence ID" value="RRT76221.1"/>
    <property type="molecule type" value="Genomic_DNA"/>
</dbReference>
<gene>
    <name evidence="2" type="ORF">B296_00027972</name>
</gene>
<organism evidence="2 3">
    <name type="scientific">Ensete ventricosum</name>
    <name type="common">Abyssinian banana</name>
    <name type="synonym">Musa ensete</name>
    <dbReference type="NCBI Taxonomy" id="4639"/>
    <lineage>
        <taxon>Eukaryota</taxon>
        <taxon>Viridiplantae</taxon>
        <taxon>Streptophyta</taxon>
        <taxon>Embryophyta</taxon>
        <taxon>Tracheophyta</taxon>
        <taxon>Spermatophyta</taxon>
        <taxon>Magnoliopsida</taxon>
        <taxon>Liliopsida</taxon>
        <taxon>Zingiberales</taxon>
        <taxon>Musaceae</taxon>
        <taxon>Ensete</taxon>
    </lineage>
</organism>
<evidence type="ECO:0000313" key="3">
    <source>
        <dbReference type="Proteomes" id="UP000287651"/>
    </source>
</evidence>
<dbReference type="AlphaFoldDB" id="A0A427AJ83"/>
<evidence type="ECO:0000313" key="2">
    <source>
        <dbReference type="EMBL" id="RRT76221.1"/>
    </source>
</evidence>
<feature type="compositionally biased region" description="Low complexity" evidence="1">
    <location>
        <begin position="17"/>
        <end position="35"/>
    </location>
</feature>